<protein>
    <submittedName>
        <fullName evidence="2">Uncharacterized protein</fullName>
    </submittedName>
</protein>
<dbReference type="STRING" id="398579.Spea_0619"/>
<dbReference type="KEGG" id="spl:Spea_0619"/>
<dbReference type="AlphaFoldDB" id="A8H060"/>
<gene>
    <name evidence="2" type="ordered locus">Spea_0619</name>
</gene>
<name>A8H060_SHEPA</name>
<dbReference type="Proteomes" id="UP000002608">
    <property type="component" value="Chromosome"/>
</dbReference>
<dbReference type="HOGENOM" id="CLU_2604118_0_0_6"/>
<proteinExistence type="predicted"/>
<organism evidence="2 3">
    <name type="scientific">Shewanella pealeana (strain ATCC 700345 / ANG-SQ1)</name>
    <dbReference type="NCBI Taxonomy" id="398579"/>
    <lineage>
        <taxon>Bacteria</taxon>
        <taxon>Pseudomonadati</taxon>
        <taxon>Pseudomonadota</taxon>
        <taxon>Gammaproteobacteria</taxon>
        <taxon>Alteromonadales</taxon>
        <taxon>Shewanellaceae</taxon>
        <taxon>Shewanella</taxon>
    </lineage>
</organism>
<evidence type="ECO:0000313" key="3">
    <source>
        <dbReference type="Proteomes" id="UP000002608"/>
    </source>
</evidence>
<sequence length="79" mass="9096">MFKLKKTTSFEVVFYFVHAEIIILKALIALHEQALLAHCCEYGFISIKPYCRPQRRKRLDAASHPASNSARGFLSRAWV</sequence>
<keyword evidence="3" id="KW-1185">Reference proteome</keyword>
<evidence type="ECO:0000256" key="1">
    <source>
        <dbReference type="SAM" id="MobiDB-lite"/>
    </source>
</evidence>
<evidence type="ECO:0000313" key="2">
    <source>
        <dbReference type="EMBL" id="ABV85947.1"/>
    </source>
</evidence>
<accession>A8H060</accession>
<reference evidence="2 3" key="1">
    <citation type="submission" date="2007-10" db="EMBL/GenBank/DDBJ databases">
        <title>Complete sequence of Shewanella pealeana ATCC 700345.</title>
        <authorList>
            <consortium name="US DOE Joint Genome Institute"/>
            <person name="Copeland A."/>
            <person name="Lucas S."/>
            <person name="Lapidus A."/>
            <person name="Barry K."/>
            <person name="Glavina del Rio T."/>
            <person name="Dalin E."/>
            <person name="Tice H."/>
            <person name="Pitluck S."/>
            <person name="Chertkov O."/>
            <person name="Brettin T."/>
            <person name="Bruce D."/>
            <person name="Detter J.C."/>
            <person name="Han C."/>
            <person name="Schmutz J."/>
            <person name="Larimer F."/>
            <person name="Land M."/>
            <person name="Hauser L."/>
            <person name="Kyrpides N."/>
            <person name="Kim E."/>
            <person name="Zhao J.-S.Z."/>
            <person name="Manno D."/>
            <person name="Hawari J."/>
            <person name="Richardson P."/>
        </authorList>
    </citation>
    <scope>NUCLEOTIDE SEQUENCE [LARGE SCALE GENOMIC DNA]</scope>
    <source>
        <strain evidence="3">ATCC 700345 / ANG-SQ1</strain>
    </source>
</reference>
<feature type="region of interest" description="Disordered" evidence="1">
    <location>
        <begin position="60"/>
        <end position="79"/>
    </location>
</feature>
<dbReference type="EMBL" id="CP000851">
    <property type="protein sequence ID" value="ABV85947.1"/>
    <property type="molecule type" value="Genomic_DNA"/>
</dbReference>